<dbReference type="AlphaFoldDB" id="A0A833VDX7"/>
<dbReference type="EMBL" id="SWLB01000008">
    <property type="protein sequence ID" value="KAF3335321.1"/>
    <property type="molecule type" value="Genomic_DNA"/>
</dbReference>
<accession>A0A833VDX7</accession>
<reference evidence="1" key="1">
    <citation type="submission" date="2020-01" db="EMBL/GenBank/DDBJ databases">
        <title>Genome sequence of Kobresia littledalei, the first chromosome-level genome in the family Cyperaceae.</title>
        <authorList>
            <person name="Qu G."/>
        </authorList>
    </citation>
    <scope>NUCLEOTIDE SEQUENCE</scope>
    <source>
        <strain evidence="1">C.B.Clarke</strain>
        <tissue evidence="1">Leaf</tissue>
    </source>
</reference>
<organism evidence="1 2">
    <name type="scientific">Carex littledalei</name>
    <dbReference type="NCBI Taxonomy" id="544730"/>
    <lineage>
        <taxon>Eukaryota</taxon>
        <taxon>Viridiplantae</taxon>
        <taxon>Streptophyta</taxon>
        <taxon>Embryophyta</taxon>
        <taxon>Tracheophyta</taxon>
        <taxon>Spermatophyta</taxon>
        <taxon>Magnoliopsida</taxon>
        <taxon>Liliopsida</taxon>
        <taxon>Poales</taxon>
        <taxon>Cyperaceae</taxon>
        <taxon>Cyperoideae</taxon>
        <taxon>Cariceae</taxon>
        <taxon>Carex</taxon>
        <taxon>Carex subgen. Euthyceras</taxon>
    </lineage>
</organism>
<sequence>MTKPAMGIEDSLIHLLSNHINVNFIVTDVVLYQHMDVVNYKNNKAVDYNQIRWKVMEKLVEIYNSEIEGKKFGYDSGQSLFIAEPLSRDSFNLNVVLEKALNEPSYLNAKISPKYTAMNLEGFNAFHT</sequence>
<evidence type="ECO:0000313" key="1">
    <source>
        <dbReference type="EMBL" id="KAF3335321.1"/>
    </source>
</evidence>
<protein>
    <submittedName>
        <fullName evidence="1">Protein argonaute 16</fullName>
    </submittedName>
</protein>
<evidence type="ECO:0000313" key="2">
    <source>
        <dbReference type="Proteomes" id="UP000623129"/>
    </source>
</evidence>
<dbReference type="Proteomes" id="UP000623129">
    <property type="component" value="Unassembled WGS sequence"/>
</dbReference>
<comment type="caution">
    <text evidence="1">The sequence shown here is derived from an EMBL/GenBank/DDBJ whole genome shotgun (WGS) entry which is preliminary data.</text>
</comment>
<name>A0A833VDX7_9POAL</name>
<gene>
    <name evidence="1" type="ORF">FCM35_KLT19828</name>
</gene>
<keyword evidence="2" id="KW-1185">Reference proteome</keyword>
<dbReference type="OrthoDB" id="693496at2759"/>
<proteinExistence type="predicted"/>